<dbReference type="Pfam" id="PF02508">
    <property type="entry name" value="Rnf-Nqr"/>
    <property type="match status" value="1"/>
</dbReference>
<dbReference type="EMBL" id="CP019633">
    <property type="protein sequence ID" value="AQQ08996.1"/>
    <property type="molecule type" value="Genomic_DNA"/>
</dbReference>
<keyword evidence="5 7" id="KW-1133">Transmembrane helix</keyword>
<dbReference type="GO" id="GO:0005886">
    <property type="term" value="C:plasma membrane"/>
    <property type="evidence" value="ECO:0007669"/>
    <property type="project" value="TreeGrafter"/>
</dbReference>
<dbReference type="NCBIfam" id="NF009070">
    <property type="entry name" value="PRK12405.1"/>
    <property type="match status" value="1"/>
</dbReference>
<evidence type="ECO:0000256" key="3">
    <source>
        <dbReference type="ARBA" id="ARBA00022692"/>
    </source>
</evidence>
<evidence type="ECO:0000256" key="2">
    <source>
        <dbReference type="ARBA" id="ARBA00022448"/>
    </source>
</evidence>
<evidence type="ECO:0000256" key="4">
    <source>
        <dbReference type="ARBA" id="ARBA00022967"/>
    </source>
</evidence>
<feature type="transmembrane region" description="Helical" evidence="7">
    <location>
        <begin position="102"/>
        <end position="119"/>
    </location>
</feature>
<dbReference type="AlphaFoldDB" id="A0A1Q2HP15"/>
<feature type="transmembrane region" description="Helical" evidence="7">
    <location>
        <begin position="131"/>
        <end position="152"/>
    </location>
</feature>
<dbReference type="RefSeq" id="WP_077539458.1">
    <property type="nucleotide sequence ID" value="NZ_CP019633.1"/>
</dbReference>
<dbReference type="InterPro" id="IPR003667">
    <property type="entry name" value="NqrDE/RnfAE"/>
</dbReference>
<keyword evidence="2" id="KW-0813">Transport</keyword>
<keyword evidence="6 7" id="KW-0472">Membrane</keyword>
<accession>A0A1Q2HP15</accession>
<dbReference type="PANTHER" id="PTHR30586">
    <property type="entry name" value="ELECTRON TRANSPORT COMPLEX PROTEIN RNFE"/>
    <property type="match status" value="1"/>
</dbReference>
<sequence>MSNEKTNPLSVFLNGLWKENPVFVLLLGMCPTLAVTGDLASSLTMGLSATFVLFCSNVVVSLIRSLLKPHIRILMFTLTISTFVTIVDLILKAYLPEMSAKLGPYIPLIIVNCLIICRAEACASKQKLGIAVLDALGMGLGFTLTLSALGIVREILSYGTVLGFAIAPEGSLSIFGFALPVGAFITLGFMLGIVNIINRKKAKE</sequence>
<dbReference type="KEGG" id="pbu:L21SP3_00790"/>
<gene>
    <name evidence="8" type="primary">rnfE</name>
    <name evidence="8" type="ORF">L21SP3_00790</name>
</gene>
<keyword evidence="4" id="KW-1278">Translocase</keyword>
<dbReference type="PANTHER" id="PTHR30586:SF0">
    <property type="entry name" value="ION-TRANSLOCATING OXIDOREDUCTASE COMPLEX SUBUNIT E"/>
    <property type="match status" value="1"/>
</dbReference>
<organism evidence="8 9">
    <name type="scientific">Sedimentisphaera cyanobacteriorum</name>
    <dbReference type="NCBI Taxonomy" id="1940790"/>
    <lineage>
        <taxon>Bacteria</taxon>
        <taxon>Pseudomonadati</taxon>
        <taxon>Planctomycetota</taxon>
        <taxon>Phycisphaerae</taxon>
        <taxon>Sedimentisphaerales</taxon>
        <taxon>Sedimentisphaeraceae</taxon>
        <taxon>Sedimentisphaera</taxon>
    </lineage>
</organism>
<dbReference type="PIRSF" id="PIRSF006102">
    <property type="entry name" value="NQR_DE"/>
    <property type="match status" value="1"/>
</dbReference>
<evidence type="ECO:0000256" key="1">
    <source>
        <dbReference type="ARBA" id="ARBA00004127"/>
    </source>
</evidence>
<name>A0A1Q2HP15_9BACT</name>
<comment type="subcellular location">
    <subcellularLocation>
        <location evidence="1">Endomembrane system</location>
        <topology evidence="1">Multi-pass membrane protein</topology>
    </subcellularLocation>
</comment>
<dbReference type="STRING" id="1940790.L21SP3_00790"/>
<keyword evidence="3 7" id="KW-0812">Transmembrane</keyword>
<evidence type="ECO:0000313" key="8">
    <source>
        <dbReference type="EMBL" id="AQQ08996.1"/>
    </source>
</evidence>
<feature type="transmembrane region" description="Helical" evidence="7">
    <location>
        <begin position="74"/>
        <end position="96"/>
    </location>
</feature>
<evidence type="ECO:0000256" key="7">
    <source>
        <dbReference type="SAM" id="Phobius"/>
    </source>
</evidence>
<evidence type="ECO:0000256" key="6">
    <source>
        <dbReference type="ARBA" id="ARBA00023136"/>
    </source>
</evidence>
<dbReference type="OrthoDB" id="9790976at2"/>
<proteinExistence type="predicted"/>
<reference evidence="9" key="1">
    <citation type="submission" date="2017-02" db="EMBL/GenBank/DDBJ databases">
        <title>Comparative genomics and description of representatives of a novel lineage of planctomycetes thriving in anoxic sediments.</title>
        <authorList>
            <person name="Spring S."/>
            <person name="Bunk B."/>
            <person name="Sproer C."/>
            <person name="Klenk H.-P."/>
        </authorList>
    </citation>
    <scope>NUCLEOTIDE SEQUENCE [LARGE SCALE GENOMIC DNA]</scope>
    <source>
        <strain evidence="9">L21-RPul-D3</strain>
    </source>
</reference>
<evidence type="ECO:0000256" key="5">
    <source>
        <dbReference type="ARBA" id="ARBA00022989"/>
    </source>
</evidence>
<dbReference type="GO" id="GO:0012505">
    <property type="term" value="C:endomembrane system"/>
    <property type="evidence" value="ECO:0007669"/>
    <property type="project" value="UniProtKB-SubCell"/>
</dbReference>
<evidence type="ECO:0000313" key="9">
    <source>
        <dbReference type="Proteomes" id="UP000188273"/>
    </source>
</evidence>
<dbReference type="Proteomes" id="UP000188273">
    <property type="component" value="Chromosome"/>
</dbReference>
<keyword evidence="9" id="KW-1185">Reference proteome</keyword>
<protein>
    <submittedName>
        <fullName evidence="8">Nitrogen fixation protein RnfE</fullName>
    </submittedName>
</protein>
<feature type="transmembrane region" description="Helical" evidence="7">
    <location>
        <begin position="46"/>
        <end position="67"/>
    </location>
</feature>
<feature type="transmembrane region" description="Helical" evidence="7">
    <location>
        <begin position="21"/>
        <end position="40"/>
    </location>
</feature>
<feature type="transmembrane region" description="Helical" evidence="7">
    <location>
        <begin position="172"/>
        <end position="197"/>
    </location>
</feature>